<dbReference type="Pfam" id="PF04632">
    <property type="entry name" value="FUSC"/>
    <property type="match status" value="1"/>
</dbReference>
<accession>A0AAW9RM73</accession>
<dbReference type="Proteomes" id="UP001378188">
    <property type="component" value="Unassembled WGS sequence"/>
</dbReference>
<comment type="subcellular location">
    <subcellularLocation>
        <location evidence="1">Cell membrane</location>
        <topology evidence="1">Multi-pass membrane protein</topology>
    </subcellularLocation>
</comment>
<feature type="transmembrane region" description="Helical" evidence="7">
    <location>
        <begin position="382"/>
        <end position="404"/>
    </location>
</feature>
<dbReference type="GO" id="GO:0005886">
    <property type="term" value="C:plasma membrane"/>
    <property type="evidence" value="ECO:0007669"/>
    <property type="project" value="UniProtKB-SubCell"/>
</dbReference>
<feature type="transmembrane region" description="Helical" evidence="7">
    <location>
        <begin position="99"/>
        <end position="116"/>
    </location>
</feature>
<organism evidence="8 9">
    <name type="scientific">Microbaculum marinum</name>
    <dbReference type="NCBI Taxonomy" id="1764581"/>
    <lineage>
        <taxon>Bacteria</taxon>
        <taxon>Pseudomonadati</taxon>
        <taxon>Pseudomonadota</taxon>
        <taxon>Alphaproteobacteria</taxon>
        <taxon>Hyphomicrobiales</taxon>
        <taxon>Tepidamorphaceae</taxon>
        <taxon>Microbaculum</taxon>
    </lineage>
</organism>
<dbReference type="PANTHER" id="PTHR30509">
    <property type="entry name" value="P-HYDROXYBENZOIC ACID EFFLUX PUMP SUBUNIT-RELATED"/>
    <property type="match status" value="1"/>
</dbReference>
<keyword evidence="6 7" id="KW-0472">Membrane</keyword>
<feature type="transmembrane region" description="Helical" evidence="7">
    <location>
        <begin position="410"/>
        <end position="427"/>
    </location>
</feature>
<name>A0AAW9RM73_9HYPH</name>
<dbReference type="AlphaFoldDB" id="A0AAW9RM73"/>
<dbReference type="GO" id="GO:0022857">
    <property type="term" value="F:transmembrane transporter activity"/>
    <property type="evidence" value="ECO:0007669"/>
    <property type="project" value="InterPro"/>
</dbReference>
<protein>
    <submittedName>
        <fullName evidence="8">FUSC family protein</fullName>
    </submittedName>
</protein>
<evidence type="ECO:0000256" key="2">
    <source>
        <dbReference type="ARBA" id="ARBA00022448"/>
    </source>
</evidence>
<feature type="transmembrane region" description="Helical" evidence="7">
    <location>
        <begin position="29"/>
        <end position="62"/>
    </location>
</feature>
<feature type="transmembrane region" description="Helical" evidence="7">
    <location>
        <begin position="155"/>
        <end position="175"/>
    </location>
</feature>
<evidence type="ECO:0000256" key="7">
    <source>
        <dbReference type="SAM" id="Phobius"/>
    </source>
</evidence>
<feature type="transmembrane region" description="Helical" evidence="7">
    <location>
        <begin position="434"/>
        <end position="454"/>
    </location>
</feature>
<feature type="transmembrane region" description="Helical" evidence="7">
    <location>
        <begin position="74"/>
        <end position="93"/>
    </location>
</feature>
<comment type="caution">
    <text evidence="8">The sequence shown here is derived from an EMBL/GenBank/DDBJ whole genome shotgun (WGS) entry which is preliminary data.</text>
</comment>
<feature type="transmembrane region" description="Helical" evidence="7">
    <location>
        <begin position="466"/>
        <end position="485"/>
    </location>
</feature>
<dbReference type="InterPro" id="IPR006726">
    <property type="entry name" value="PHBA_efflux_AaeB/fusaric-R"/>
</dbReference>
<keyword evidence="2" id="KW-0813">Transport</keyword>
<evidence type="ECO:0000313" key="8">
    <source>
        <dbReference type="EMBL" id="MEJ8570916.1"/>
    </source>
</evidence>
<dbReference type="RefSeq" id="WP_340328612.1">
    <property type="nucleotide sequence ID" value="NZ_JAZHOF010000002.1"/>
</dbReference>
<evidence type="ECO:0000256" key="3">
    <source>
        <dbReference type="ARBA" id="ARBA00022475"/>
    </source>
</evidence>
<evidence type="ECO:0000256" key="5">
    <source>
        <dbReference type="ARBA" id="ARBA00022989"/>
    </source>
</evidence>
<evidence type="ECO:0000256" key="6">
    <source>
        <dbReference type="ARBA" id="ARBA00023136"/>
    </source>
</evidence>
<reference evidence="8 9" key="1">
    <citation type="submission" date="2024-02" db="EMBL/GenBank/DDBJ databases">
        <title>Genome analysis and characterization of Microbaculum marinisediminis sp. nov., isolated from marine sediment.</title>
        <authorList>
            <person name="Du Z.-J."/>
            <person name="Ye Y.-Q."/>
            <person name="Zhang Z.-R."/>
            <person name="Yuan S.-M."/>
            <person name="Zhang X.-Y."/>
        </authorList>
    </citation>
    <scope>NUCLEOTIDE SEQUENCE [LARGE SCALE GENOMIC DNA]</scope>
    <source>
        <strain evidence="8 9">SDUM1044001</strain>
    </source>
</reference>
<proteinExistence type="predicted"/>
<keyword evidence="5 7" id="KW-1133">Transmembrane helix</keyword>
<gene>
    <name evidence="8" type="ORF">V3328_05505</name>
</gene>
<feature type="transmembrane region" description="Helical" evidence="7">
    <location>
        <begin position="128"/>
        <end position="149"/>
    </location>
</feature>
<evidence type="ECO:0000256" key="4">
    <source>
        <dbReference type="ARBA" id="ARBA00022692"/>
    </source>
</evidence>
<sequence>MKPIAEATWPAIFARAIRDLGPAPGRFGMAWRIALLCALVTAAAMLFKIPEAAISCYLVIFLMRPDASETIGQAVGLIGLASVIVLVMAPLITATMDSAFLRLLVMATVSFVMLYLSSATSLGETGAIIGLVVAFIMTLSSDVPAGIVASQGLLYAWQMAVMPMLLMIVFCLALGRSPHGLAADKIAARLNAAAGALEAEDTVQALHELLAEGNDDLAKKVQVARLLHLAPARRTRWLAGAVDTSYRLMLATAALPNDAARARARLSAACRAAAAAVSEDRRPVVPDSPATTGSPAEAVAWEALRGLAQSNGGADPAPKKSPFLAPDALTNPDHQRYALKTTAAAMICYLIYTGIGWDGIHTAMITCYVAALGTTGETVHKLALRIVGCLIGAILGVGAIVFVIPQLQSIGGLMVLVFAGILVAGWVAAGSERIAYAGVQIGLAFLLTILNGFGPSTDMSAAGDRIAGILLGNVIVYLIFTGIWPRSAIAAVRDRLEVALRALSRAAAFPSASPTGRIDDVATATVALAGAREGLFLLPFEPRRQQPGKSEVRRIAALIESAAALAPGLAIGDTGQPTLSERLSGIAAALGQNGLRSEDAPGDAIALRPLAGNGGRAKSHVAN</sequence>
<dbReference type="PANTHER" id="PTHR30509:SF9">
    <property type="entry name" value="MULTIDRUG RESISTANCE PROTEIN MDTO"/>
    <property type="match status" value="1"/>
</dbReference>
<keyword evidence="3" id="KW-1003">Cell membrane</keyword>
<evidence type="ECO:0000313" key="9">
    <source>
        <dbReference type="Proteomes" id="UP001378188"/>
    </source>
</evidence>
<keyword evidence="4 7" id="KW-0812">Transmembrane</keyword>
<evidence type="ECO:0000256" key="1">
    <source>
        <dbReference type="ARBA" id="ARBA00004651"/>
    </source>
</evidence>
<dbReference type="EMBL" id="JAZHOF010000002">
    <property type="protein sequence ID" value="MEJ8570916.1"/>
    <property type="molecule type" value="Genomic_DNA"/>
</dbReference>
<keyword evidence="9" id="KW-1185">Reference proteome</keyword>